<name>A0A9X9M203_GULGU</name>
<organism evidence="1 2">
    <name type="scientific">Gulo gulo</name>
    <name type="common">Wolverine</name>
    <name type="synonym">Gluton</name>
    <dbReference type="NCBI Taxonomy" id="48420"/>
    <lineage>
        <taxon>Eukaryota</taxon>
        <taxon>Metazoa</taxon>
        <taxon>Chordata</taxon>
        <taxon>Craniata</taxon>
        <taxon>Vertebrata</taxon>
        <taxon>Euteleostomi</taxon>
        <taxon>Mammalia</taxon>
        <taxon>Eutheria</taxon>
        <taxon>Laurasiatheria</taxon>
        <taxon>Carnivora</taxon>
        <taxon>Caniformia</taxon>
        <taxon>Musteloidea</taxon>
        <taxon>Mustelidae</taxon>
        <taxon>Guloninae</taxon>
        <taxon>Gulo</taxon>
    </lineage>
</organism>
<protein>
    <submittedName>
        <fullName evidence="1">Uncharacterized protein</fullName>
    </submittedName>
</protein>
<reference evidence="1 2" key="1">
    <citation type="submission" date="2018-10" db="EMBL/GenBank/DDBJ databases">
        <authorList>
            <person name="Ekblom R."/>
            <person name="Jareborg N."/>
        </authorList>
    </citation>
    <scope>NUCLEOTIDE SEQUENCE [LARGE SCALE GENOMIC DNA]</scope>
    <source>
        <tissue evidence="1">Muscle</tissue>
    </source>
</reference>
<keyword evidence="2" id="KW-1185">Reference proteome</keyword>
<evidence type="ECO:0000313" key="1">
    <source>
        <dbReference type="EMBL" id="VCX24680.1"/>
    </source>
</evidence>
<dbReference type="AlphaFoldDB" id="A0A9X9M203"/>
<sequence length="31" mass="3564">MILLLTLQSMCMTIGQWTGKKSRSAVQIFYD</sequence>
<dbReference type="Proteomes" id="UP000269945">
    <property type="component" value="Unassembled WGS sequence"/>
</dbReference>
<comment type="caution">
    <text evidence="1">The sequence shown here is derived from an EMBL/GenBank/DDBJ whole genome shotgun (WGS) entry which is preliminary data.</text>
</comment>
<proteinExistence type="predicted"/>
<dbReference type="EMBL" id="CYRY02037541">
    <property type="protein sequence ID" value="VCX24680.1"/>
    <property type="molecule type" value="Genomic_DNA"/>
</dbReference>
<accession>A0A9X9M203</accession>
<evidence type="ECO:0000313" key="2">
    <source>
        <dbReference type="Proteomes" id="UP000269945"/>
    </source>
</evidence>
<gene>
    <name evidence="1" type="ORF">BN2614_LOCUS1</name>
</gene>